<keyword evidence="1" id="KW-1133">Transmembrane helix</keyword>
<evidence type="ECO:0000313" key="2">
    <source>
        <dbReference type="EMBL" id="QDV20349.1"/>
    </source>
</evidence>
<dbReference type="Proteomes" id="UP000320839">
    <property type="component" value="Chromosome"/>
</dbReference>
<protein>
    <recommendedName>
        <fullName evidence="4">DUF1559 domain-containing protein</fullName>
    </recommendedName>
</protein>
<dbReference type="AlphaFoldDB" id="A0A518FVH7"/>
<gene>
    <name evidence="2" type="ORF">Pan153_50240</name>
</gene>
<evidence type="ECO:0008006" key="4">
    <source>
        <dbReference type="Google" id="ProtNLM"/>
    </source>
</evidence>
<feature type="transmembrane region" description="Helical" evidence="1">
    <location>
        <begin position="7"/>
        <end position="25"/>
    </location>
</feature>
<evidence type="ECO:0000256" key="1">
    <source>
        <dbReference type="SAM" id="Phobius"/>
    </source>
</evidence>
<name>A0A518FVH7_9PLAN</name>
<dbReference type="RefSeq" id="WP_145458488.1">
    <property type="nucleotide sequence ID" value="NZ_CP036317.1"/>
</dbReference>
<organism evidence="2 3">
    <name type="scientific">Gimesia panareensis</name>
    <dbReference type="NCBI Taxonomy" id="2527978"/>
    <lineage>
        <taxon>Bacteria</taxon>
        <taxon>Pseudomonadati</taxon>
        <taxon>Planctomycetota</taxon>
        <taxon>Planctomycetia</taxon>
        <taxon>Planctomycetales</taxon>
        <taxon>Planctomycetaceae</taxon>
        <taxon>Gimesia</taxon>
    </lineage>
</organism>
<keyword evidence="1" id="KW-0812">Transmembrane</keyword>
<keyword evidence="1" id="KW-0472">Membrane</keyword>
<evidence type="ECO:0000313" key="3">
    <source>
        <dbReference type="Proteomes" id="UP000320839"/>
    </source>
</evidence>
<dbReference type="EMBL" id="CP036317">
    <property type="protein sequence ID" value="QDV20349.1"/>
    <property type="molecule type" value="Genomic_DNA"/>
</dbReference>
<reference evidence="2 3" key="1">
    <citation type="submission" date="2019-02" db="EMBL/GenBank/DDBJ databases">
        <title>Deep-cultivation of Planctomycetes and their phenomic and genomic characterization uncovers novel biology.</title>
        <authorList>
            <person name="Wiegand S."/>
            <person name="Jogler M."/>
            <person name="Boedeker C."/>
            <person name="Pinto D."/>
            <person name="Vollmers J."/>
            <person name="Rivas-Marin E."/>
            <person name="Kohn T."/>
            <person name="Peeters S.H."/>
            <person name="Heuer A."/>
            <person name="Rast P."/>
            <person name="Oberbeckmann S."/>
            <person name="Bunk B."/>
            <person name="Jeske O."/>
            <person name="Meyerdierks A."/>
            <person name="Storesund J.E."/>
            <person name="Kallscheuer N."/>
            <person name="Luecker S."/>
            <person name="Lage O.M."/>
            <person name="Pohl T."/>
            <person name="Merkel B.J."/>
            <person name="Hornburger P."/>
            <person name="Mueller R.-W."/>
            <person name="Bruemmer F."/>
            <person name="Labrenz M."/>
            <person name="Spormann A.M."/>
            <person name="Op den Camp H."/>
            <person name="Overmann J."/>
            <person name="Amann R."/>
            <person name="Jetten M.S.M."/>
            <person name="Mascher T."/>
            <person name="Medema M.H."/>
            <person name="Devos D.P."/>
            <person name="Kaster A.-K."/>
            <person name="Ovreas L."/>
            <person name="Rohde M."/>
            <person name="Galperin M.Y."/>
            <person name="Jogler C."/>
        </authorList>
    </citation>
    <scope>NUCLEOTIDE SEQUENCE [LARGE SCALE GENOMIC DNA]</scope>
    <source>
        <strain evidence="2 3">Pan153</strain>
    </source>
</reference>
<accession>A0A518FVH7</accession>
<proteinExistence type="predicted"/>
<sequence>MKRRTRIWISLAGVILLGGFVYLVADAREQARIKMRASDYKSVIHLLNAVIMASPNIDFKAFEAGKEPLPLLVRCDENGEPLYSWRFAEFLTLPVPLPHDLPWTAEEYRYIRENSETPFLFCGKGQQDTRIFAMGGPDTAFDPITPTPAKSLPGDLILFADVYQSDTHWMQPGDFNVETLPDKINVPGGLGSAAYSGFFVCFVDGKIWRLSDATPVELVKRFCTITGAREAGRSLLEPYCLEKFEFTGGTLLWLSDQES</sequence>
<dbReference type="OrthoDB" id="266148at2"/>